<feature type="transmembrane region" description="Helical" evidence="2">
    <location>
        <begin position="38"/>
        <end position="57"/>
    </location>
</feature>
<evidence type="ECO:0000313" key="3">
    <source>
        <dbReference type="EMBL" id="MBD2862528.1"/>
    </source>
</evidence>
<feature type="transmembrane region" description="Helical" evidence="2">
    <location>
        <begin position="96"/>
        <end position="112"/>
    </location>
</feature>
<keyword evidence="2" id="KW-0812">Transmembrane</keyword>
<evidence type="ECO:0000313" key="4">
    <source>
        <dbReference type="Proteomes" id="UP000639396"/>
    </source>
</evidence>
<comment type="subcellular location">
    <subcellularLocation>
        <location evidence="1">Endomembrane system</location>
        <topology evidence="1">Multi-pass membrane protein</topology>
    </subcellularLocation>
</comment>
<dbReference type="SUPFAM" id="SSF103481">
    <property type="entry name" value="Multidrug resistance efflux transporter EmrE"/>
    <property type="match status" value="1"/>
</dbReference>
<protein>
    <recommendedName>
        <fullName evidence="5">EamA domain-containing protein</fullName>
    </recommendedName>
</protein>
<evidence type="ECO:0000256" key="2">
    <source>
        <dbReference type="SAM" id="Phobius"/>
    </source>
</evidence>
<dbReference type="InterPro" id="IPR037185">
    <property type="entry name" value="EmrE-like"/>
</dbReference>
<evidence type="ECO:0008006" key="5">
    <source>
        <dbReference type="Google" id="ProtNLM"/>
    </source>
</evidence>
<sequence>MIYLYSAGLLFTGLTVINAIFSYQSKQIDPHFWSTFKFQTLMLPLFLLANLCIGYGVRFGYKATHQLSYVLVAAKCMEILISLLMGYWFFKETTSWKTWAGLGLIAAGVVLVKQK</sequence>
<dbReference type="Proteomes" id="UP000639396">
    <property type="component" value="Unassembled WGS sequence"/>
</dbReference>
<keyword evidence="2" id="KW-0472">Membrane</keyword>
<name>A0A927C6Z7_9BACL</name>
<comment type="caution">
    <text evidence="3">The sequence shown here is derived from an EMBL/GenBank/DDBJ whole genome shotgun (WGS) entry which is preliminary data.</text>
</comment>
<reference evidence="3" key="1">
    <citation type="submission" date="2020-09" db="EMBL/GenBank/DDBJ databases">
        <title>A novel bacterium of genus Paenibacillus, isolated from South China Sea.</title>
        <authorList>
            <person name="Huang H."/>
            <person name="Mo K."/>
            <person name="Hu Y."/>
        </authorList>
    </citation>
    <scope>NUCLEOTIDE SEQUENCE</scope>
    <source>
        <strain evidence="3">IB182363</strain>
    </source>
</reference>
<proteinExistence type="predicted"/>
<gene>
    <name evidence="3" type="ORF">IDH45_11090</name>
</gene>
<keyword evidence="4" id="KW-1185">Reference proteome</keyword>
<dbReference type="RefSeq" id="WP_190927528.1">
    <property type="nucleotide sequence ID" value="NZ_JACXJA010000013.1"/>
</dbReference>
<dbReference type="AlphaFoldDB" id="A0A927C6Z7"/>
<organism evidence="3 4">
    <name type="scientific">Paenibacillus oceani</name>
    <dbReference type="NCBI Taxonomy" id="2772510"/>
    <lineage>
        <taxon>Bacteria</taxon>
        <taxon>Bacillati</taxon>
        <taxon>Bacillota</taxon>
        <taxon>Bacilli</taxon>
        <taxon>Bacillales</taxon>
        <taxon>Paenibacillaceae</taxon>
        <taxon>Paenibacillus</taxon>
    </lineage>
</organism>
<dbReference type="EMBL" id="JACXJA010000013">
    <property type="protein sequence ID" value="MBD2862528.1"/>
    <property type="molecule type" value="Genomic_DNA"/>
</dbReference>
<keyword evidence="2" id="KW-1133">Transmembrane helix</keyword>
<evidence type="ECO:0000256" key="1">
    <source>
        <dbReference type="ARBA" id="ARBA00004127"/>
    </source>
</evidence>
<dbReference type="Gene3D" id="1.10.3730.20">
    <property type="match status" value="1"/>
</dbReference>
<feature type="transmembrane region" description="Helical" evidence="2">
    <location>
        <begin position="69"/>
        <end position="90"/>
    </location>
</feature>
<accession>A0A927C6Z7</accession>